<gene>
    <name evidence="6" type="primary">purN</name>
    <name evidence="8" type="ORF">HMF7854_10430</name>
</gene>
<dbReference type="UniPathway" id="UPA00074">
    <property type="reaction ID" value="UER00126"/>
</dbReference>
<keyword evidence="2 6" id="KW-0808">Transferase</keyword>
<dbReference type="GO" id="GO:0006189">
    <property type="term" value="P:'de novo' IMP biosynthetic process"/>
    <property type="evidence" value="ECO:0007669"/>
    <property type="project" value="UniProtKB-UniRule"/>
</dbReference>
<dbReference type="CDD" id="cd08645">
    <property type="entry name" value="FMT_core_GART"/>
    <property type="match status" value="1"/>
</dbReference>
<dbReference type="Gene3D" id="3.40.50.170">
    <property type="entry name" value="Formyl transferase, N-terminal domain"/>
    <property type="match status" value="1"/>
</dbReference>
<name>A0A3R9YMZ8_9SPHN</name>
<dbReference type="InterPro" id="IPR001555">
    <property type="entry name" value="GART_AS"/>
</dbReference>
<dbReference type="PANTHER" id="PTHR43369">
    <property type="entry name" value="PHOSPHORIBOSYLGLYCINAMIDE FORMYLTRANSFERASE"/>
    <property type="match status" value="1"/>
</dbReference>
<comment type="similarity">
    <text evidence="4 6">Belongs to the GART family.</text>
</comment>
<evidence type="ECO:0000259" key="7">
    <source>
        <dbReference type="Pfam" id="PF00551"/>
    </source>
</evidence>
<evidence type="ECO:0000256" key="5">
    <source>
        <dbReference type="ARBA" id="ARBA00047664"/>
    </source>
</evidence>
<dbReference type="GO" id="GO:0004644">
    <property type="term" value="F:phosphoribosylglycinamide formyltransferase activity"/>
    <property type="evidence" value="ECO:0007669"/>
    <property type="project" value="UniProtKB-UniRule"/>
</dbReference>
<feature type="binding site" evidence="6">
    <location>
        <position position="67"/>
    </location>
    <ligand>
        <name>(6R)-10-formyltetrahydrofolate</name>
        <dbReference type="ChEBI" id="CHEBI:195366"/>
    </ligand>
</feature>
<dbReference type="InterPro" id="IPR036477">
    <property type="entry name" value="Formyl_transf_N_sf"/>
</dbReference>
<comment type="function">
    <text evidence="6">Catalyzes the transfer of a formyl group from 10-formyltetrahydrofolate to 5-phospho-ribosyl-glycinamide (GAR), producing 5-phospho-ribosyl-N-formylglycinamide (FGAR) and tetrahydrofolate.</text>
</comment>
<dbReference type="Proteomes" id="UP000274661">
    <property type="component" value="Unassembled WGS sequence"/>
</dbReference>
<feature type="site" description="Raises pKa of active site His" evidence="6">
    <location>
        <position position="147"/>
    </location>
</feature>
<feature type="binding site" evidence="6">
    <location>
        <begin position="19"/>
        <end position="21"/>
    </location>
    <ligand>
        <name>N(1)-(5-phospho-beta-D-ribosyl)glycinamide</name>
        <dbReference type="ChEBI" id="CHEBI:143788"/>
    </ligand>
</feature>
<feature type="active site" description="Proton donor" evidence="6">
    <location>
        <position position="111"/>
    </location>
</feature>
<evidence type="ECO:0000256" key="1">
    <source>
        <dbReference type="ARBA" id="ARBA00005054"/>
    </source>
</evidence>
<organism evidence="8 9">
    <name type="scientific">Sphingomonas ginkgonis</name>
    <dbReference type="NCBI Taxonomy" id="2315330"/>
    <lineage>
        <taxon>Bacteria</taxon>
        <taxon>Pseudomonadati</taxon>
        <taxon>Pseudomonadota</taxon>
        <taxon>Alphaproteobacteria</taxon>
        <taxon>Sphingomonadales</taxon>
        <taxon>Sphingomonadaceae</taxon>
        <taxon>Sphingomonas</taxon>
    </lineage>
</organism>
<dbReference type="Pfam" id="PF00551">
    <property type="entry name" value="Formyl_trans_N"/>
    <property type="match status" value="1"/>
</dbReference>
<keyword evidence="9" id="KW-1185">Reference proteome</keyword>
<evidence type="ECO:0000256" key="3">
    <source>
        <dbReference type="ARBA" id="ARBA00022755"/>
    </source>
</evidence>
<comment type="pathway">
    <text evidence="1 6">Purine metabolism; IMP biosynthesis via de novo pathway; N(2)-formyl-N(1)-(5-phospho-D-ribosyl)glycinamide from N(1)-(5-phospho-D-ribosyl)glycinamide (10-formyl THF route): step 1/1.</text>
</comment>
<comment type="catalytic activity">
    <reaction evidence="5 6">
        <text>N(1)-(5-phospho-beta-D-ribosyl)glycinamide + (6R)-10-formyltetrahydrofolate = N(2)-formyl-N(1)-(5-phospho-beta-D-ribosyl)glycinamide + (6S)-5,6,7,8-tetrahydrofolate + H(+)</text>
        <dbReference type="Rhea" id="RHEA:15053"/>
        <dbReference type="ChEBI" id="CHEBI:15378"/>
        <dbReference type="ChEBI" id="CHEBI:57453"/>
        <dbReference type="ChEBI" id="CHEBI:143788"/>
        <dbReference type="ChEBI" id="CHEBI:147286"/>
        <dbReference type="ChEBI" id="CHEBI:195366"/>
        <dbReference type="EC" id="2.1.2.2"/>
    </reaction>
</comment>
<dbReference type="RefSeq" id="WP_126719035.1">
    <property type="nucleotide sequence ID" value="NZ_RWJF01000001.1"/>
</dbReference>
<accession>A0A3R9YMZ8</accession>
<dbReference type="AlphaFoldDB" id="A0A3R9YMZ8"/>
<feature type="domain" description="Formyl transferase N-terminal" evidence="7">
    <location>
        <begin position="10"/>
        <end position="184"/>
    </location>
</feature>
<keyword evidence="3 6" id="KW-0658">Purine biosynthesis</keyword>
<dbReference type="EMBL" id="RWJF01000001">
    <property type="protein sequence ID" value="RST31206.1"/>
    <property type="molecule type" value="Genomic_DNA"/>
</dbReference>
<reference evidence="8 9" key="1">
    <citation type="submission" date="2018-12" db="EMBL/GenBank/DDBJ databases">
        <title>Sphingomonas sp. HMF7854 Genome sequencing and assembly.</title>
        <authorList>
            <person name="Cha I."/>
            <person name="Kang H."/>
            <person name="Kim H."/>
            <person name="Kang J."/>
            <person name="Joh K."/>
        </authorList>
    </citation>
    <scope>NUCLEOTIDE SEQUENCE [LARGE SCALE GENOMIC DNA]</scope>
    <source>
        <strain evidence="8 9">HMF7854</strain>
    </source>
</reference>
<dbReference type="GO" id="GO:0005829">
    <property type="term" value="C:cytosol"/>
    <property type="evidence" value="ECO:0007669"/>
    <property type="project" value="TreeGrafter"/>
</dbReference>
<dbReference type="InterPro" id="IPR004607">
    <property type="entry name" value="GART"/>
</dbReference>
<evidence type="ECO:0000313" key="8">
    <source>
        <dbReference type="EMBL" id="RST31206.1"/>
    </source>
</evidence>
<feature type="binding site" evidence="6">
    <location>
        <position position="109"/>
    </location>
    <ligand>
        <name>(6R)-10-formyltetrahydrofolate</name>
        <dbReference type="ChEBI" id="CHEBI:195366"/>
    </ligand>
</feature>
<comment type="caution">
    <text evidence="8">The sequence shown here is derived from an EMBL/GenBank/DDBJ whole genome shotgun (WGS) entry which is preliminary data.</text>
</comment>
<evidence type="ECO:0000256" key="2">
    <source>
        <dbReference type="ARBA" id="ARBA00022679"/>
    </source>
</evidence>
<dbReference type="HAMAP" id="MF_01930">
    <property type="entry name" value="PurN"/>
    <property type="match status" value="1"/>
</dbReference>
<dbReference type="SUPFAM" id="SSF53328">
    <property type="entry name" value="Formyltransferase"/>
    <property type="match status" value="1"/>
</dbReference>
<evidence type="ECO:0000256" key="6">
    <source>
        <dbReference type="HAMAP-Rule" id="MF_01930"/>
    </source>
</evidence>
<dbReference type="EC" id="2.1.2.2" evidence="6"/>
<dbReference type="PANTHER" id="PTHR43369:SF2">
    <property type="entry name" value="PHOSPHORIBOSYLGLYCINAMIDE FORMYLTRANSFERASE"/>
    <property type="match status" value="1"/>
</dbReference>
<dbReference type="PROSITE" id="PS00373">
    <property type="entry name" value="GART"/>
    <property type="match status" value="1"/>
</dbReference>
<evidence type="ECO:0000256" key="4">
    <source>
        <dbReference type="ARBA" id="ARBA00038440"/>
    </source>
</evidence>
<sequence length="194" mass="20664">MPSSTPDPRRVAVLISGRGSNLEALADHAGPYRIVLVVSNKPEAPGLDLARMRGLPTLALSSRGLDREQFDRRVGDAIEAAGAGTIVLAGYMRLLSPAFVRRFAGRILNIHPSLLPLYKGLDTHARAIAAGDTEAGCSVHLVTEELDSGAVIAQARVPIHEGDTPEDLSARVLAEEHRLYPQAVSDFIRNGSGC</sequence>
<dbReference type="InterPro" id="IPR002376">
    <property type="entry name" value="Formyl_transf_N"/>
</dbReference>
<protein>
    <recommendedName>
        <fullName evidence="6">Phosphoribosylglycinamide formyltransferase</fullName>
        <ecNumber evidence="6">2.1.2.2</ecNumber>
    </recommendedName>
    <alternativeName>
        <fullName evidence="6">5'-phosphoribosylglycinamide transformylase</fullName>
    </alternativeName>
    <alternativeName>
        <fullName evidence="6">GAR transformylase</fullName>
        <shortName evidence="6">GART</shortName>
    </alternativeName>
</protein>
<proteinExistence type="inferred from homology"/>
<feature type="binding site" evidence="6">
    <location>
        <begin position="92"/>
        <end position="95"/>
    </location>
    <ligand>
        <name>(6R)-10-formyltetrahydrofolate</name>
        <dbReference type="ChEBI" id="CHEBI:195366"/>
    </ligand>
</feature>
<evidence type="ECO:0000313" key="9">
    <source>
        <dbReference type="Proteomes" id="UP000274661"/>
    </source>
</evidence>
<dbReference type="NCBIfam" id="TIGR00639">
    <property type="entry name" value="PurN"/>
    <property type="match status" value="1"/>
</dbReference>
<dbReference type="OrthoDB" id="9806170at2"/>